<dbReference type="SUPFAM" id="SSF53850">
    <property type="entry name" value="Periplasmic binding protein-like II"/>
    <property type="match status" value="1"/>
</dbReference>
<evidence type="ECO:0000259" key="5">
    <source>
        <dbReference type="PROSITE" id="PS50931"/>
    </source>
</evidence>
<evidence type="ECO:0000256" key="1">
    <source>
        <dbReference type="ARBA" id="ARBA00009437"/>
    </source>
</evidence>
<evidence type="ECO:0000256" key="3">
    <source>
        <dbReference type="ARBA" id="ARBA00023125"/>
    </source>
</evidence>
<comment type="similarity">
    <text evidence="1">Belongs to the LysR transcriptional regulatory family.</text>
</comment>
<keyword evidence="3" id="KW-0238">DNA-binding</keyword>
<dbReference type="InterPro" id="IPR000847">
    <property type="entry name" value="LysR_HTH_N"/>
</dbReference>
<keyword evidence="2" id="KW-0805">Transcription regulation</keyword>
<dbReference type="Proteomes" id="UP001165395">
    <property type="component" value="Unassembled WGS sequence"/>
</dbReference>
<accession>A0ABS8D4M3</accession>
<evidence type="ECO:0000313" key="6">
    <source>
        <dbReference type="EMBL" id="MCB6183142.1"/>
    </source>
</evidence>
<sequence>MHATFRQLRLFLALAEHGSISAAANACHVTQPTASMQLKELADSIGSPLYEVIGKKVFLTHAGKALAQTARNIANEWASYEQLISAQHGLTQGKLKIAIVSTAKYFVPKLLGEFFNQYPDIDLSLEIHNRARVIERLRENLDDLYVMTTPPSDIDVVQEEFLNNPLEIIASARHPLAGQAHIPLSELVNERFILREKGSGTRMYCNAYFETHQFFPEVRLELGSNEAIKQAVSAGLGLSVISHHALGEHYVDESLAVLDVVDFPIASKWYVVHLKGKRLSPIAEVFREYLLSKRH</sequence>
<dbReference type="PANTHER" id="PTHR30126:SF5">
    <property type="entry name" value="HTH-TYPE TRANSCRIPTIONAL ACTIVATOR CMPR"/>
    <property type="match status" value="1"/>
</dbReference>
<dbReference type="Pfam" id="PF00126">
    <property type="entry name" value="HTH_1"/>
    <property type="match status" value="1"/>
</dbReference>
<dbReference type="InterPro" id="IPR036388">
    <property type="entry name" value="WH-like_DNA-bd_sf"/>
</dbReference>
<dbReference type="InterPro" id="IPR036390">
    <property type="entry name" value="WH_DNA-bd_sf"/>
</dbReference>
<evidence type="ECO:0000313" key="7">
    <source>
        <dbReference type="Proteomes" id="UP001165395"/>
    </source>
</evidence>
<gene>
    <name evidence="6" type="ORF">LIN78_06255</name>
</gene>
<organism evidence="6 7">
    <name type="scientific">Leeia speluncae</name>
    <dbReference type="NCBI Taxonomy" id="2884804"/>
    <lineage>
        <taxon>Bacteria</taxon>
        <taxon>Pseudomonadati</taxon>
        <taxon>Pseudomonadota</taxon>
        <taxon>Betaproteobacteria</taxon>
        <taxon>Neisseriales</taxon>
        <taxon>Leeiaceae</taxon>
        <taxon>Leeia</taxon>
    </lineage>
</organism>
<dbReference type="SUPFAM" id="SSF46785">
    <property type="entry name" value="Winged helix' DNA-binding domain"/>
    <property type="match status" value="1"/>
</dbReference>
<dbReference type="Gene3D" id="3.40.190.290">
    <property type="match status" value="1"/>
</dbReference>
<evidence type="ECO:0000256" key="2">
    <source>
        <dbReference type="ARBA" id="ARBA00023015"/>
    </source>
</evidence>
<name>A0ABS8D4M3_9NEIS</name>
<evidence type="ECO:0000256" key="4">
    <source>
        <dbReference type="ARBA" id="ARBA00023163"/>
    </source>
</evidence>
<proteinExistence type="inferred from homology"/>
<dbReference type="Pfam" id="PF03466">
    <property type="entry name" value="LysR_substrate"/>
    <property type="match status" value="1"/>
</dbReference>
<feature type="domain" description="HTH lysR-type" evidence="5">
    <location>
        <begin position="1"/>
        <end position="60"/>
    </location>
</feature>
<dbReference type="Gene3D" id="1.10.10.10">
    <property type="entry name" value="Winged helix-like DNA-binding domain superfamily/Winged helix DNA-binding domain"/>
    <property type="match status" value="1"/>
</dbReference>
<dbReference type="RefSeq" id="WP_227179631.1">
    <property type="nucleotide sequence ID" value="NZ_JAJBZT010000003.1"/>
</dbReference>
<reference evidence="6" key="1">
    <citation type="submission" date="2021-10" db="EMBL/GenBank/DDBJ databases">
        <title>The complete genome sequence of Leeia sp. TBRC 13508.</title>
        <authorList>
            <person name="Charoenyingcharoen P."/>
            <person name="Yukphan P."/>
        </authorList>
    </citation>
    <scope>NUCLEOTIDE SEQUENCE</scope>
    <source>
        <strain evidence="6">TBRC 13508</strain>
    </source>
</reference>
<dbReference type="EMBL" id="JAJBZT010000003">
    <property type="protein sequence ID" value="MCB6183142.1"/>
    <property type="molecule type" value="Genomic_DNA"/>
</dbReference>
<comment type="caution">
    <text evidence="6">The sequence shown here is derived from an EMBL/GenBank/DDBJ whole genome shotgun (WGS) entry which is preliminary data.</text>
</comment>
<dbReference type="PANTHER" id="PTHR30126">
    <property type="entry name" value="HTH-TYPE TRANSCRIPTIONAL REGULATOR"/>
    <property type="match status" value="1"/>
</dbReference>
<keyword evidence="4" id="KW-0804">Transcription</keyword>
<dbReference type="PROSITE" id="PS50931">
    <property type="entry name" value="HTH_LYSR"/>
    <property type="match status" value="1"/>
</dbReference>
<protein>
    <submittedName>
        <fullName evidence="6">LysR family transcriptional regulator</fullName>
    </submittedName>
</protein>
<dbReference type="InterPro" id="IPR005119">
    <property type="entry name" value="LysR_subst-bd"/>
</dbReference>
<dbReference type="CDD" id="cd08419">
    <property type="entry name" value="PBP2_CbbR_RubisCO_like"/>
    <property type="match status" value="1"/>
</dbReference>
<keyword evidence="7" id="KW-1185">Reference proteome</keyword>